<dbReference type="PROSITE" id="PS50943">
    <property type="entry name" value="HTH_CROC1"/>
    <property type="match status" value="1"/>
</dbReference>
<reference evidence="3" key="1">
    <citation type="submission" date="2016-11" db="EMBL/GenBank/DDBJ databases">
        <authorList>
            <person name="Varghese N."/>
            <person name="Submissions S."/>
        </authorList>
    </citation>
    <scope>NUCLEOTIDE SEQUENCE [LARGE SCALE GENOMIC DNA]</scope>
    <source>
        <strain evidence="3">DSM 15449</strain>
    </source>
</reference>
<dbReference type="RefSeq" id="WP_073029239.1">
    <property type="nucleotide sequence ID" value="NZ_FQXJ01000005.1"/>
</dbReference>
<feature type="domain" description="HTH cro/C1-type" evidence="1">
    <location>
        <begin position="7"/>
        <end position="61"/>
    </location>
</feature>
<evidence type="ECO:0000313" key="2">
    <source>
        <dbReference type="EMBL" id="SHH87225.1"/>
    </source>
</evidence>
<dbReference type="GO" id="GO:0003677">
    <property type="term" value="F:DNA binding"/>
    <property type="evidence" value="ECO:0007669"/>
    <property type="project" value="InterPro"/>
</dbReference>
<dbReference type="Proteomes" id="UP000183954">
    <property type="component" value="Unassembled WGS sequence"/>
</dbReference>
<sequence length="72" mass="8215">MTMTNNLKEMREFKGLSQFQLSKRADVNPADISRLENGKIFAYPGWRKKISEALGVTEIEIWPELEGGLHHG</sequence>
<dbReference type="STRING" id="1121420.SAMN02746098_01631"/>
<dbReference type="EMBL" id="FQXJ01000005">
    <property type="protein sequence ID" value="SHH87225.1"/>
    <property type="molecule type" value="Genomic_DNA"/>
</dbReference>
<name>A0A1M5WIA0_9FIRM</name>
<dbReference type="SMART" id="SM00530">
    <property type="entry name" value="HTH_XRE"/>
    <property type="match status" value="1"/>
</dbReference>
<dbReference type="Pfam" id="PF12844">
    <property type="entry name" value="HTH_19"/>
    <property type="match status" value="1"/>
</dbReference>
<protein>
    <submittedName>
        <fullName evidence="2">Helix-turn-helix domain-containing protein</fullName>
    </submittedName>
</protein>
<keyword evidence="3" id="KW-1185">Reference proteome</keyword>
<dbReference type="OrthoDB" id="1799189at2"/>
<gene>
    <name evidence="2" type="ORF">SAMN02746098_01631</name>
</gene>
<dbReference type="AlphaFoldDB" id="A0A1M5WIA0"/>
<dbReference type="Gene3D" id="1.10.260.40">
    <property type="entry name" value="lambda repressor-like DNA-binding domains"/>
    <property type="match status" value="1"/>
</dbReference>
<evidence type="ECO:0000313" key="3">
    <source>
        <dbReference type="Proteomes" id="UP000183954"/>
    </source>
</evidence>
<dbReference type="InterPro" id="IPR010982">
    <property type="entry name" value="Lambda_DNA-bd_dom_sf"/>
</dbReference>
<proteinExistence type="predicted"/>
<organism evidence="2 3">
    <name type="scientific">Desulfosporosinus lacus DSM 15449</name>
    <dbReference type="NCBI Taxonomy" id="1121420"/>
    <lineage>
        <taxon>Bacteria</taxon>
        <taxon>Bacillati</taxon>
        <taxon>Bacillota</taxon>
        <taxon>Clostridia</taxon>
        <taxon>Eubacteriales</taxon>
        <taxon>Desulfitobacteriaceae</taxon>
        <taxon>Desulfosporosinus</taxon>
    </lineage>
</organism>
<evidence type="ECO:0000259" key="1">
    <source>
        <dbReference type="PROSITE" id="PS50943"/>
    </source>
</evidence>
<dbReference type="CDD" id="cd00093">
    <property type="entry name" value="HTH_XRE"/>
    <property type="match status" value="1"/>
</dbReference>
<dbReference type="InterPro" id="IPR001387">
    <property type="entry name" value="Cro/C1-type_HTH"/>
</dbReference>
<dbReference type="SUPFAM" id="SSF47413">
    <property type="entry name" value="lambda repressor-like DNA-binding domains"/>
    <property type="match status" value="1"/>
</dbReference>
<accession>A0A1M5WIA0</accession>